<proteinExistence type="predicted"/>
<gene>
    <name evidence="1" type="ORF">KUCAC02_001577</name>
</gene>
<evidence type="ECO:0000313" key="1">
    <source>
        <dbReference type="EMBL" id="KAI4829917.1"/>
    </source>
</evidence>
<keyword evidence="2" id="KW-1185">Reference proteome</keyword>
<reference evidence="1" key="1">
    <citation type="submission" date="2022-05" db="EMBL/GenBank/DDBJ databases">
        <title>Chromosome-level genome of Chaenocephalus aceratus.</title>
        <authorList>
            <person name="Park H."/>
        </authorList>
    </citation>
    <scope>NUCLEOTIDE SEQUENCE</scope>
    <source>
        <strain evidence="1">KU_202001</strain>
    </source>
</reference>
<accession>A0ACB9XSX4</accession>
<protein>
    <submittedName>
        <fullName evidence="1">Uncharacterized protein</fullName>
    </submittedName>
</protein>
<dbReference type="Proteomes" id="UP001057452">
    <property type="component" value="Chromosome 3"/>
</dbReference>
<organism evidence="1 2">
    <name type="scientific">Chaenocephalus aceratus</name>
    <name type="common">Blackfin icefish</name>
    <name type="synonym">Chaenichthys aceratus</name>
    <dbReference type="NCBI Taxonomy" id="36190"/>
    <lineage>
        <taxon>Eukaryota</taxon>
        <taxon>Metazoa</taxon>
        <taxon>Chordata</taxon>
        <taxon>Craniata</taxon>
        <taxon>Vertebrata</taxon>
        <taxon>Euteleostomi</taxon>
        <taxon>Actinopterygii</taxon>
        <taxon>Neopterygii</taxon>
        <taxon>Teleostei</taxon>
        <taxon>Neoteleostei</taxon>
        <taxon>Acanthomorphata</taxon>
        <taxon>Eupercaria</taxon>
        <taxon>Perciformes</taxon>
        <taxon>Notothenioidei</taxon>
        <taxon>Channichthyidae</taxon>
        <taxon>Chaenocephalus</taxon>
    </lineage>
</organism>
<sequence length="89" mass="10424">MDIQGGLSYFYGMEIFRRGRRPVICPIQLCRWQITRTSEVEKLKLKGKNVDAAKCAVTPLKDEYEFDEDDEEERVPPVDDKHPLEKRVP</sequence>
<comment type="caution">
    <text evidence="1">The sequence shown here is derived from an EMBL/GenBank/DDBJ whole genome shotgun (WGS) entry which is preliminary data.</text>
</comment>
<evidence type="ECO:0000313" key="2">
    <source>
        <dbReference type="Proteomes" id="UP001057452"/>
    </source>
</evidence>
<name>A0ACB9XSX4_CHAAC</name>
<dbReference type="EMBL" id="CM043787">
    <property type="protein sequence ID" value="KAI4829917.1"/>
    <property type="molecule type" value="Genomic_DNA"/>
</dbReference>